<evidence type="ECO:0000256" key="5">
    <source>
        <dbReference type="ARBA" id="ARBA00023136"/>
    </source>
</evidence>
<sequence>MRLLIERLASLQFTLVAILLLGAGALWTAYDVIPSVWIVSVPLFLLTVNLVCASIVNPAFRASAPLFVFHLGLVAIVILAALSRLTYLKGQVEVTEGVPFNYKNVGIESGPWHNNRLDKVHFTNDGFTTEYFSDMTVGKTRNRVSYPGVDGMRKSLVIGNQNPLVIEGYRFYTTNNRGFAPLFTWIPADGREPLTGAKHLPRYPGMKDKQATSWKVPELGLDAFLMLVIEKEFLVEGKDSYFKKPEKYHLLVKIGDDTMQMRPGDRFKTEKGELVYRELRTWMGYSITGDWTMPWLVAASVIITVGATWYFVDKFNASPWMKNSG</sequence>
<evidence type="ECO:0000256" key="2">
    <source>
        <dbReference type="ARBA" id="ARBA00022692"/>
    </source>
</evidence>
<proteinExistence type="predicted"/>
<reference evidence="8" key="1">
    <citation type="submission" date="2018-06" db="EMBL/GenBank/DDBJ databases">
        <authorList>
            <person name="Zhirakovskaya E."/>
        </authorList>
    </citation>
    <scope>NUCLEOTIDE SEQUENCE</scope>
</reference>
<dbReference type="GO" id="GO:0017004">
    <property type="term" value="P:cytochrome complex assembly"/>
    <property type="evidence" value="ECO:0007669"/>
    <property type="project" value="UniProtKB-KW"/>
</dbReference>
<feature type="transmembrane region" description="Helical" evidence="6">
    <location>
        <begin position="293"/>
        <end position="312"/>
    </location>
</feature>
<evidence type="ECO:0000256" key="3">
    <source>
        <dbReference type="ARBA" id="ARBA00022748"/>
    </source>
</evidence>
<gene>
    <name evidence="8" type="ORF">MNBD_NITROSPINAE01-988</name>
</gene>
<dbReference type="AlphaFoldDB" id="A0A3B1BUT1"/>
<dbReference type="InterPro" id="IPR007816">
    <property type="entry name" value="ResB-like_domain"/>
</dbReference>
<evidence type="ECO:0000256" key="6">
    <source>
        <dbReference type="SAM" id="Phobius"/>
    </source>
</evidence>
<protein>
    <recommendedName>
        <fullName evidence="7">ResB-like domain-containing protein</fullName>
    </recommendedName>
</protein>
<evidence type="ECO:0000313" key="8">
    <source>
        <dbReference type="EMBL" id="VAX15298.1"/>
    </source>
</evidence>
<evidence type="ECO:0000259" key="7">
    <source>
        <dbReference type="Pfam" id="PF05140"/>
    </source>
</evidence>
<organism evidence="8">
    <name type="scientific">hydrothermal vent metagenome</name>
    <dbReference type="NCBI Taxonomy" id="652676"/>
    <lineage>
        <taxon>unclassified sequences</taxon>
        <taxon>metagenomes</taxon>
        <taxon>ecological metagenomes</taxon>
    </lineage>
</organism>
<keyword evidence="2 6" id="KW-0812">Transmembrane</keyword>
<evidence type="ECO:0000256" key="4">
    <source>
        <dbReference type="ARBA" id="ARBA00022989"/>
    </source>
</evidence>
<dbReference type="Pfam" id="PF05140">
    <property type="entry name" value="ResB"/>
    <property type="match status" value="1"/>
</dbReference>
<keyword evidence="4 6" id="KW-1133">Transmembrane helix</keyword>
<dbReference type="EMBL" id="UOGC01000005">
    <property type="protein sequence ID" value="VAX15298.1"/>
    <property type="molecule type" value="Genomic_DNA"/>
</dbReference>
<keyword evidence="3" id="KW-0201">Cytochrome c-type biogenesis</keyword>
<feature type="transmembrane region" description="Helical" evidence="6">
    <location>
        <begin position="35"/>
        <end position="56"/>
    </location>
</feature>
<name>A0A3B1BUT1_9ZZZZ</name>
<feature type="domain" description="ResB-like" evidence="7">
    <location>
        <begin position="67"/>
        <end position="177"/>
    </location>
</feature>
<dbReference type="GO" id="GO:0016020">
    <property type="term" value="C:membrane"/>
    <property type="evidence" value="ECO:0007669"/>
    <property type="project" value="UniProtKB-SubCell"/>
</dbReference>
<evidence type="ECO:0000256" key="1">
    <source>
        <dbReference type="ARBA" id="ARBA00004141"/>
    </source>
</evidence>
<comment type="subcellular location">
    <subcellularLocation>
        <location evidence="1">Membrane</location>
        <topology evidence="1">Multi-pass membrane protein</topology>
    </subcellularLocation>
</comment>
<keyword evidence="5 6" id="KW-0472">Membrane</keyword>
<accession>A0A3B1BUT1</accession>
<feature type="transmembrane region" description="Helical" evidence="6">
    <location>
        <begin position="63"/>
        <end position="82"/>
    </location>
</feature>